<dbReference type="Proteomes" id="UP000821837">
    <property type="component" value="Chromosome 5"/>
</dbReference>
<evidence type="ECO:0000256" key="1">
    <source>
        <dbReference type="ARBA" id="ARBA00004123"/>
    </source>
</evidence>
<dbReference type="VEuPathDB" id="VectorBase:RSAN_025946"/>
<comment type="subcellular location">
    <subcellularLocation>
        <location evidence="1">Nucleus</location>
    </subcellularLocation>
</comment>
<feature type="region of interest" description="Disordered" evidence="2">
    <location>
        <begin position="127"/>
        <end position="151"/>
    </location>
</feature>
<dbReference type="EMBL" id="JABSTV010001251">
    <property type="protein sequence ID" value="KAH7951309.1"/>
    <property type="molecule type" value="Genomic_DNA"/>
</dbReference>
<dbReference type="Gene3D" id="1.10.10.60">
    <property type="entry name" value="Homeodomain-like"/>
    <property type="match status" value="1"/>
</dbReference>
<proteinExistence type="predicted"/>
<evidence type="ECO:0000313" key="4">
    <source>
        <dbReference type="EMBL" id="KAH7951309.1"/>
    </source>
</evidence>
<accession>A0A9D4SU57</accession>
<reference evidence="4" key="1">
    <citation type="journal article" date="2020" name="Cell">
        <title>Large-Scale Comparative Analyses of Tick Genomes Elucidate Their Genetic Diversity and Vector Capacities.</title>
        <authorList>
            <consortium name="Tick Genome and Microbiome Consortium (TIGMIC)"/>
            <person name="Jia N."/>
            <person name="Wang J."/>
            <person name="Shi W."/>
            <person name="Du L."/>
            <person name="Sun Y."/>
            <person name="Zhan W."/>
            <person name="Jiang J.F."/>
            <person name="Wang Q."/>
            <person name="Zhang B."/>
            <person name="Ji P."/>
            <person name="Bell-Sakyi L."/>
            <person name="Cui X.M."/>
            <person name="Yuan T.T."/>
            <person name="Jiang B.G."/>
            <person name="Yang W.F."/>
            <person name="Lam T.T."/>
            <person name="Chang Q.C."/>
            <person name="Ding S.J."/>
            <person name="Wang X.J."/>
            <person name="Zhu J.G."/>
            <person name="Ruan X.D."/>
            <person name="Zhao L."/>
            <person name="Wei J.T."/>
            <person name="Ye R.Z."/>
            <person name="Que T.C."/>
            <person name="Du C.H."/>
            <person name="Zhou Y.H."/>
            <person name="Cheng J.X."/>
            <person name="Dai P.F."/>
            <person name="Guo W.B."/>
            <person name="Han X.H."/>
            <person name="Huang E.J."/>
            <person name="Li L.F."/>
            <person name="Wei W."/>
            <person name="Gao Y.C."/>
            <person name="Liu J.Z."/>
            <person name="Shao H.Z."/>
            <person name="Wang X."/>
            <person name="Wang C.C."/>
            <person name="Yang T.C."/>
            <person name="Huo Q.B."/>
            <person name="Li W."/>
            <person name="Chen H.Y."/>
            <person name="Chen S.E."/>
            <person name="Zhou L.G."/>
            <person name="Ni X.B."/>
            <person name="Tian J.H."/>
            <person name="Sheng Y."/>
            <person name="Liu T."/>
            <person name="Pan Y.S."/>
            <person name="Xia L.Y."/>
            <person name="Li J."/>
            <person name="Zhao F."/>
            <person name="Cao W.C."/>
        </authorList>
    </citation>
    <scope>NUCLEOTIDE SEQUENCE</scope>
    <source>
        <strain evidence="4">Rsan-2018</strain>
    </source>
</reference>
<sequence>MSRNRKPLTLGEKLRVIEEAEKRNGATKASIARDLNIPVSSLKTILAKKDSILLNAAKFGLNRKAAKDGKYAAMEKALVECEAALPVDDEPEFGSLELPGSFADYVGADDDVAVCSEVSLDDIIETVRPDTAGTSDEEEMDDAAEASNKQTPVKQRRVRFCVERRPCNPELGLQVLRQLLESPHLQMMLLKHHTVPLFDTWNVLLRIADSLKDLLSISNGRMVAQGEMMTAFDLFLLLTYLLHGQKHPVTEEKFTAPSTFECQMEWIQERLLPKVPSQKGRRRELSVQVVKIFLKVTRAVFMAKWATFHFAEKALRFLALCMEMEVDCLKEDIDPIPPVVKKFMRVFVDNEQQASTITALLEKFDCVDVREKSSCRRLHRSSKGDSETNATAGDERMVTSDGAVSD</sequence>
<evidence type="ECO:0000313" key="5">
    <source>
        <dbReference type="Proteomes" id="UP000821837"/>
    </source>
</evidence>
<evidence type="ECO:0000259" key="3">
    <source>
        <dbReference type="Pfam" id="PF04218"/>
    </source>
</evidence>
<name>A0A9D4SU57_RHISA</name>
<gene>
    <name evidence="4" type="ORF">HPB52_007735</name>
</gene>
<dbReference type="AlphaFoldDB" id="A0A9D4SU57"/>
<reference evidence="4" key="2">
    <citation type="submission" date="2021-09" db="EMBL/GenBank/DDBJ databases">
        <authorList>
            <person name="Jia N."/>
            <person name="Wang J."/>
            <person name="Shi W."/>
            <person name="Du L."/>
            <person name="Sun Y."/>
            <person name="Zhan W."/>
            <person name="Jiang J."/>
            <person name="Wang Q."/>
            <person name="Zhang B."/>
            <person name="Ji P."/>
            <person name="Sakyi L.B."/>
            <person name="Cui X."/>
            <person name="Yuan T."/>
            <person name="Jiang B."/>
            <person name="Yang W."/>
            <person name="Lam T.T.-Y."/>
            <person name="Chang Q."/>
            <person name="Ding S."/>
            <person name="Wang X."/>
            <person name="Zhu J."/>
            <person name="Ruan X."/>
            <person name="Zhao L."/>
            <person name="Wei J."/>
            <person name="Que T."/>
            <person name="Du C."/>
            <person name="Cheng J."/>
            <person name="Dai P."/>
            <person name="Han X."/>
            <person name="Huang E."/>
            <person name="Gao Y."/>
            <person name="Liu J."/>
            <person name="Shao H."/>
            <person name="Ye R."/>
            <person name="Li L."/>
            <person name="Wei W."/>
            <person name="Wang X."/>
            <person name="Wang C."/>
            <person name="Huo Q."/>
            <person name="Li W."/>
            <person name="Guo W."/>
            <person name="Chen H."/>
            <person name="Chen S."/>
            <person name="Zhou L."/>
            <person name="Zhou L."/>
            <person name="Ni X."/>
            <person name="Tian J."/>
            <person name="Zhou Y."/>
            <person name="Sheng Y."/>
            <person name="Liu T."/>
            <person name="Pan Y."/>
            <person name="Xia L."/>
            <person name="Li J."/>
            <person name="Zhao F."/>
            <person name="Cao W."/>
        </authorList>
    </citation>
    <scope>NUCLEOTIDE SEQUENCE</scope>
    <source>
        <strain evidence="4">Rsan-2018</strain>
        <tissue evidence="4">Larvae</tissue>
    </source>
</reference>
<feature type="region of interest" description="Disordered" evidence="2">
    <location>
        <begin position="378"/>
        <end position="406"/>
    </location>
</feature>
<feature type="domain" description="HTH psq-type" evidence="3">
    <location>
        <begin position="3"/>
        <end position="53"/>
    </location>
</feature>
<feature type="compositionally biased region" description="Acidic residues" evidence="2">
    <location>
        <begin position="135"/>
        <end position="144"/>
    </location>
</feature>
<dbReference type="Pfam" id="PF04218">
    <property type="entry name" value="CENP-B_N"/>
    <property type="match status" value="1"/>
</dbReference>
<dbReference type="SUPFAM" id="SSF46689">
    <property type="entry name" value="Homeodomain-like"/>
    <property type="match status" value="1"/>
</dbReference>
<protein>
    <recommendedName>
        <fullName evidence="3">HTH psq-type domain-containing protein</fullName>
    </recommendedName>
</protein>
<organism evidence="4 5">
    <name type="scientific">Rhipicephalus sanguineus</name>
    <name type="common">Brown dog tick</name>
    <name type="synonym">Ixodes sanguineus</name>
    <dbReference type="NCBI Taxonomy" id="34632"/>
    <lineage>
        <taxon>Eukaryota</taxon>
        <taxon>Metazoa</taxon>
        <taxon>Ecdysozoa</taxon>
        <taxon>Arthropoda</taxon>
        <taxon>Chelicerata</taxon>
        <taxon>Arachnida</taxon>
        <taxon>Acari</taxon>
        <taxon>Parasitiformes</taxon>
        <taxon>Ixodida</taxon>
        <taxon>Ixodoidea</taxon>
        <taxon>Ixodidae</taxon>
        <taxon>Rhipicephalinae</taxon>
        <taxon>Rhipicephalus</taxon>
        <taxon>Rhipicephalus</taxon>
    </lineage>
</organism>
<dbReference type="InterPro" id="IPR009057">
    <property type="entry name" value="Homeodomain-like_sf"/>
</dbReference>
<comment type="caution">
    <text evidence="4">The sequence shown here is derived from an EMBL/GenBank/DDBJ whole genome shotgun (WGS) entry which is preliminary data.</text>
</comment>
<keyword evidence="5" id="KW-1185">Reference proteome</keyword>
<dbReference type="GO" id="GO:0003677">
    <property type="term" value="F:DNA binding"/>
    <property type="evidence" value="ECO:0007669"/>
    <property type="project" value="InterPro"/>
</dbReference>
<dbReference type="GO" id="GO:0005634">
    <property type="term" value="C:nucleus"/>
    <property type="evidence" value="ECO:0007669"/>
    <property type="project" value="UniProtKB-SubCell"/>
</dbReference>
<evidence type="ECO:0000256" key="2">
    <source>
        <dbReference type="SAM" id="MobiDB-lite"/>
    </source>
</evidence>
<dbReference type="InterPro" id="IPR007889">
    <property type="entry name" value="HTH_Psq"/>
</dbReference>